<gene>
    <name evidence="1" type="ORF">Clacol_002951</name>
</gene>
<accession>A0AAV5A272</accession>
<evidence type="ECO:0000313" key="1">
    <source>
        <dbReference type="EMBL" id="GJJ08732.1"/>
    </source>
</evidence>
<dbReference type="GO" id="GO:0090730">
    <property type="term" value="C:Las1 complex"/>
    <property type="evidence" value="ECO:0007669"/>
    <property type="project" value="InterPro"/>
</dbReference>
<dbReference type="GO" id="GO:0000460">
    <property type="term" value="P:maturation of 5.8S rRNA"/>
    <property type="evidence" value="ECO:0007669"/>
    <property type="project" value="TreeGrafter"/>
</dbReference>
<evidence type="ECO:0000313" key="2">
    <source>
        <dbReference type="Proteomes" id="UP001050691"/>
    </source>
</evidence>
<dbReference type="GO" id="GO:0004519">
    <property type="term" value="F:endonuclease activity"/>
    <property type="evidence" value="ECO:0007669"/>
    <property type="project" value="InterPro"/>
</dbReference>
<evidence type="ECO:0008006" key="3">
    <source>
        <dbReference type="Google" id="ProtNLM"/>
    </source>
</evidence>
<comment type="caution">
    <text evidence="1">The sequence shown here is derived from an EMBL/GenBank/DDBJ whole genome shotgun (WGS) entry which is preliminary data.</text>
</comment>
<dbReference type="GO" id="GO:0030687">
    <property type="term" value="C:preribosome, large subunit precursor"/>
    <property type="evidence" value="ECO:0007669"/>
    <property type="project" value="TreeGrafter"/>
</dbReference>
<protein>
    <recommendedName>
        <fullName evidence="3">Las1-domain-containing protein</fullName>
    </recommendedName>
</protein>
<name>A0AAV5A272_9AGAM</name>
<sequence length="482" mass="54530">MRLPKRVPWSNISELENIFIWIFGENSDSSSKRKAVNRLSAWRVSTAIPNALESTLMILSVILQDEREKFTTSLILRQSYSLALVRFVNGLVDPLQSGPFARPIMNIAAQIGLPLWLVELRHAGTHEDLPSLELLREGAKEAMLWLLYNYFLPMISPQTQPEESLKLPPLSPLLLRYKQLSKTTTRDVTLKSRSKADVSRLFREFDQWLAEANVVASKIAFHSSTREEEVEEKERWTLVQLSENLIDRGGLVPVSKKKRTLPTQGLNGPPAEYLSIWSPLLSHLQANHPTFLSILLFRILSHLFSDNSETTDGPSMGGINHSDPTYDFTLASWALWIVDNYQNNDGAAIDLNDILKELLLGFGHYYNNAAKALISELLKRHESLRDNSIILSLIKPPSHRKSTWDNNTLRIMSERLAILRPATEVLSPNVLHEDADDMIVDSENVGVDSATEDVELPGWRRLEDADEWKPVPIGAGEYSVIE</sequence>
<reference evidence="1" key="1">
    <citation type="submission" date="2021-10" db="EMBL/GenBank/DDBJ databases">
        <title>De novo Genome Assembly of Clathrus columnatus (Basidiomycota, Fungi) Using Illumina and Nanopore Sequence Data.</title>
        <authorList>
            <person name="Ogiso-Tanaka E."/>
            <person name="Itagaki H."/>
            <person name="Hosoya T."/>
            <person name="Hosaka K."/>
        </authorList>
    </citation>
    <scope>NUCLEOTIDE SEQUENCE</scope>
    <source>
        <strain evidence="1">MO-923</strain>
    </source>
</reference>
<organism evidence="1 2">
    <name type="scientific">Clathrus columnatus</name>
    <dbReference type="NCBI Taxonomy" id="1419009"/>
    <lineage>
        <taxon>Eukaryota</taxon>
        <taxon>Fungi</taxon>
        <taxon>Dikarya</taxon>
        <taxon>Basidiomycota</taxon>
        <taxon>Agaricomycotina</taxon>
        <taxon>Agaricomycetes</taxon>
        <taxon>Phallomycetidae</taxon>
        <taxon>Phallales</taxon>
        <taxon>Clathraceae</taxon>
        <taxon>Clathrus</taxon>
    </lineage>
</organism>
<dbReference type="GO" id="GO:0000470">
    <property type="term" value="P:maturation of LSU-rRNA"/>
    <property type="evidence" value="ECO:0007669"/>
    <property type="project" value="TreeGrafter"/>
</dbReference>
<dbReference type="InterPro" id="IPR007174">
    <property type="entry name" value="Las1"/>
</dbReference>
<dbReference type="PANTHER" id="PTHR15002">
    <property type="entry name" value="RIBOSOMAL BIOGENESIS PROTEIN LAS1L"/>
    <property type="match status" value="1"/>
</dbReference>
<dbReference type="EMBL" id="BPWL01000003">
    <property type="protein sequence ID" value="GJJ08732.1"/>
    <property type="molecule type" value="Genomic_DNA"/>
</dbReference>
<proteinExistence type="predicted"/>
<dbReference type="AlphaFoldDB" id="A0AAV5A272"/>
<dbReference type="Proteomes" id="UP001050691">
    <property type="component" value="Unassembled WGS sequence"/>
</dbReference>
<keyword evidence="2" id="KW-1185">Reference proteome</keyword>
<dbReference type="PANTHER" id="PTHR15002:SF0">
    <property type="entry name" value="RIBOSOMAL BIOGENESIS PROTEIN LAS1L"/>
    <property type="match status" value="1"/>
</dbReference>
<dbReference type="Pfam" id="PF04031">
    <property type="entry name" value="Las1"/>
    <property type="match status" value="1"/>
</dbReference>